<keyword evidence="1" id="KW-1133">Transmembrane helix</keyword>
<protein>
    <submittedName>
        <fullName evidence="2">Uncharacterized protein</fullName>
    </submittedName>
</protein>
<evidence type="ECO:0000256" key="1">
    <source>
        <dbReference type="SAM" id="Phobius"/>
    </source>
</evidence>
<organism evidence="2">
    <name type="scientific">bioreactor metagenome</name>
    <dbReference type="NCBI Taxonomy" id="1076179"/>
    <lineage>
        <taxon>unclassified sequences</taxon>
        <taxon>metagenomes</taxon>
        <taxon>ecological metagenomes</taxon>
    </lineage>
</organism>
<accession>A0A645FXY0</accession>
<gene>
    <name evidence="2" type="ORF">SDC9_165860</name>
</gene>
<dbReference type="AlphaFoldDB" id="A0A645FXY0"/>
<keyword evidence="1" id="KW-0472">Membrane</keyword>
<sequence length="64" mass="6680">MPFAELGYGTVPISILGPVVSCIGVEFAVAVKKFRPVHQVWIVAKTGYQCGTGQCISVGLAVSV</sequence>
<name>A0A645FXY0_9ZZZZ</name>
<evidence type="ECO:0000313" key="2">
    <source>
        <dbReference type="EMBL" id="MPN18500.1"/>
    </source>
</evidence>
<reference evidence="2" key="1">
    <citation type="submission" date="2019-08" db="EMBL/GenBank/DDBJ databases">
        <authorList>
            <person name="Kucharzyk K."/>
            <person name="Murdoch R.W."/>
            <person name="Higgins S."/>
            <person name="Loffler F."/>
        </authorList>
    </citation>
    <scope>NUCLEOTIDE SEQUENCE</scope>
</reference>
<dbReference type="EMBL" id="VSSQ01065844">
    <property type="protein sequence ID" value="MPN18500.1"/>
    <property type="molecule type" value="Genomic_DNA"/>
</dbReference>
<keyword evidence="1" id="KW-0812">Transmembrane</keyword>
<feature type="transmembrane region" description="Helical" evidence="1">
    <location>
        <begin position="6"/>
        <end position="29"/>
    </location>
</feature>
<proteinExistence type="predicted"/>
<comment type="caution">
    <text evidence="2">The sequence shown here is derived from an EMBL/GenBank/DDBJ whole genome shotgun (WGS) entry which is preliminary data.</text>
</comment>